<dbReference type="Proteomes" id="UP000777303">
    <property type="component" value="Unassembled WGS sequence"/>
</dbReference>
<dbReference type="Pfam" id="PF01248">
    <property type="entry name" value="Ribosomal_L7Ae"/>
    <property type="match status" value="1"/>
</dbReference>
<proteinExistence type="predicted"/>
<organism evidence="2 3">
    <name type="scientific">Candidatus Paralactobacillus gallistercoris</name>
    <dbReference type="NCBI Taxonomy" id="2838724"/>
    <lineage>
        <taxon>Bacteria</taxon>
        <taxon>Bacillati</taxon>
        <taxon>Bacillota</taxon>
        <taxon>Bacilli</taxon>
        <taxon>Lactobacillales</taxon>
        <taxon>Lactobacillaceae</taxon>
        <taxon>Lactobacillus</taxon>
    </lineage>
</organism>
<dbReference type="InterPro" id="IPR004038">
    <property type="entry name" value="Ribosomal_eL8/eL30/eS12/Gad45"/>
</dbReference>
<reference evidence="2" key="1">
    <citation type="journal article" date="2021" name="PeerJ">
        <title>Extensive microbial diversity within the chicken gut microbiome revealed by metagenomics and culture.</title>
        <authorList>
            <person name="Gilroy R."/>
            <person name="Ravi A."/>
            <person name="Getino M."/>
            <person name="Pursley I."/>
            <person name="Horton D.L."/>
            <person name="Alikhan N.F."/>
            <person name="Baker D."/>
            <person name="Gharbi K."/>
            <person name="Hall N."/>
            <person name="Watson M."/>
            <person name="Adriaenssens E.M."/>
            <person name="Foster-Nyarko E."/>
            <person name="Jarju S."/>
            <person name="Secka A."/>
            <person name="Antonio M."/>
            <person name="Oren A."/>
            <person name="Chaudhuri R.R."/>
            <person name="La Ragione R."/>
            <person name="Hildebrand F."/>
            <person name="Pallen M.J."/>
        </authorList>
    </citation>
    <scope>NUCLEOTIDE SEQUENCE</scope>
    <source>
        <strain evidence="2">F6-6636</strain>
    </source>
</reference>
<evidence type="ECO:0000313" key="2">
    <source>
        <dbReference type="EMBL" id="MBU3851633.1"/>
    </source>
</evidence>
<comment type="caution">
    <text evidence="2">The sequence shown here is derived from an EMBL/GenBank/DDBJ whole genome shotgun (WGS) entry which is preliminary data.</text>
</comment>
<protein>
    <submittedName>
        <fullName evidence="2">YlxQ-related RNA-binding protein</fullName>
    </submittedName>
</protein>
<dbReference type="AlphaFoldDB" id="A0A948TJ67"/>
<evidence type="ECO:0000313" key="3">
    <source>
        <dbReference type="Proteomes" id="UP000777303"/>
    </source>
</evidence>
<dbReference type="NCBIfam" id="NF005585">
    <property type="entry name" value="PRK07283.1"/>
    <property type="match status" value="1"/>
</dbReference>
<accession>A0A948TJ67</accession>
<sequence>MITLTQQALNLIGLSLRAKQQISGEALVLQAIRQKKAKLVLLANDAGSNLQKEITNKCHYYQVALSNTLSTAQLTQAIGRPRTVIAITNDGFAKKLITLLNA</sequence>
<gene>
    <name evidence="2" type="ORF">H9901_02930</name>
</gene>
<dbReference type="Gene3D" id="3.30.1330.30">
    <property type="match status" value="1"/>
</dbReference>
<name>A0A948TJ67_9LACO</name>
<reference evidence="2" key="2">
    <citation type="submission" date="2021-04" db="EMBL/GenBank/DDBJ databases">
        <authorList>
            <person name="Gilroy R."/>
        </authorList>
    </citation>
    <scope>NUCLEOTIDE SEQUENCE</scope>
    <source>
        <strain evidence="2">F6-6636</strain>
    </source>
</reference>
<feature type="domain" description="Ribosomal protein eL8/eL30/eS12/Gadd45" evidence="1">
    <location>
        <begin position="10"/>
        <end position="96"/>
    </location>
</feature>
<dbReference type="EMBL" id="JAHLFS010000039">
    <property type="protein sequence ID" value="MBU3851633.1"/>
    <property type="molecule type" value="Genomic_DNA"/>
</dbReference>
<dbReference type="SUPFAM" id="SSF55315">
    <property type="entry name" value="L30e-like"/>
    <property type="match status" value="1"/>
</dbReference>
<dbReference type="InterPro" id="IPR029064">
    <property type="entry name" value="Ribosomal_eL30-like_sf"/>
</dbReference>
<evidence type="ECO:0000259" key="1">
    <source>
        <dbReference type="Pfam" id="PF01248"/>
    </source>
</evidence>